<proteinExistence type="predicted"/>
<accession>A0AAE9IH20</accession>
<evidence type="ECO:0000256" key="2">
    <source>
        <dbReference type="ARBA" id="ARBA00022840"/>
    </source>
</evidence>
<feature type="coiled-coil region" evidence="3">
    <location>
        <begin position="314"/>
        <end position="341"/>
    </location>
</feature>
<feature type="domain" description="ABC transporter" evidence="5">
    <location>
        <begin position="70"/>
        <end position="325"/>
    </location>
</feature>
<gene>
    <name evidence="6" type="primary">abc-f</name>
    <name evidence="6" type="ORF">MF626_002408</name>
</gene>
<dbReference type="InterPro" id="IPR003593">
    <property type="entry name" value="AAA+_ATPase"/>
</dbReference>
<dbReference type="PROSITE" id="PS50893">
    <property type="entry name" value="ABC_TRANSPORTER_2"/>
    <property type="match status" value="2"/>
</dbReference>
<evidence type="ECO:0000256" key="3">
    <source>
        <dbReference type="SAM" id="Coils"/>
    </source>
</evidence>
<keyword evidence="1" id="KW-0547">Nucleotide-binding</keyword>
<dbReference type="InterPro" id="IPR017871">
    <property type="entry name" value="ABC_transporter-like_CS"/>
</dbReference>
<keyword evidence="2" id="KW-0067">ATP-binding</keyword>
<evidence type="ECO:0000259" key="5">
    <source>
        <dbReference type="PROSITE" id="PS50893"/>
    </source>
</evidence>
<dbReference type="EMBL" id="CP097770">
    <property type="protein sequence ID" value="URJ52849.2"/>
    <property type="molecule type" value="Genomic_DNA"/>
</dbReference>
<keyword evidence="3" id="KW-0175">Coiled coil</keyword>
<dbReference type="AlphaFoldDB" id="A0AAE9IH20"/>
<dbReference type="PROSITE" id="PS00211">
    <property type="entry name" value="ABC_TRANSPORTER_1"/>
    <property type="match status" value="1"/>
</dbReference>
<dbReference type="GO" id="GO:0005524">
    <property type="term" value="F:ATP binding"/>
    <property type="evidence" value="ECO:0007669"/>
    <property type="project" value="UniProtKB-KW"/>
</dbReference>
<dbReference type="InterPro" id="IPR051309">
    <property type="entry name" value="ABCF_ATPase"/>
</dbReference>
<reference evidence="6" key="1">
    <citation type="submission" date="2022-11" db="EMBL/GenBank/DDBJ databases">
        <authorList>
            <person name="Vasilchenko N.G."/>
            <person name="Prazdnova E.V."/>
            <person name="Gorovtsov A.V."/>
            <person name="Chistyakov V.A."/>
            <person name="Pak M.L."/>
        </authorList>
    </citation>
    <scope>NUCLEOTIDE SEQUENCE</scope>
    <source>
        <strain evidence="6">R 4.5</strain>
    </source>
</reference>
<dbReference type="SMART" id="SM00382">
    <property type="entry name" value="AAA"/>
    <property type="match status" value="2"/>
</dbReference>
<name>A0AAE9IH20_PAEPO</name>
<sequence>MNVGTYAYIPERDLAYSFTVLLFISVCSETIHNSHSIFLVCKPQPSAAFFIASGVKKPDWERMSGMRTILRIRNVVKDWNGTSLFENVSLDVMEGERLALFGRNGAGKTTLLRILLGDEAPTSGQVEHDLPLEERGWLKQQDTVDWSRTALEAAQQASPRHWLLKQALGQLEADLANAGKDMENHLERYGELMDEYERLQGFAWESEVEKALTRMGMPVQTWSIAYGDLSGGQKTRVRLAGLMVRQPKLLVLDEPTNHLDAESLLWLEQWLSTYPGTLLFVSHDRAFLDRVATSIVELTSTGIGRYKGGYKEYKAQKERELREQEANYRKQELAKQALEETIRNYREWFHQAHRGASKVEMAVTQSFYKAKAKKNISRYHAKEKELERLEANRVEQPREAASLHMKLSDSGFQAKYLLRAEQVDFSYDDRSIMKNLNLIVARGDRLAVRGPNGIGKTTLLRLLTGQLEPQTGKITTNPQLNIGYFSQELEQLPEDQTLLDSLLALPTMTQTEARTVLGCFLFAKEDVFKRIGTLSMGEKCRVAFLRLYFSGANLLVLDEPTNYFDIETREIVEDSLRNYDGALVLVSHDRELVRCTATRLLDMKPGADMKSMRGQLTKSKKMSGAVNGSQKTRSGVRNGFDYNCVLQS</sequence>
<dbReference type="SUPFAM" id="SSF52540">
    <property type="entry name" value="P-loop containing nucleoside triphosphate hydrolases"/>
    <property type="match status" value="2"/>
</dbReference>
<evidence type="ECO:0000313" key="7">
    <source>
        <dbReference type="Proteomes" id="UP001055784"/>
    </source>
</evidence>
<feature type="region of interest" description="Disordered" evidence="4">
    <location>
        <begin position="612"/>
        <end position="632"/>
    </location>
</feature>
<dbReference type="Gene3D" id="3.40.50.300">
    <property type="entry name" value="P-loop containing nucleotide triphosphate hydrolases"/>
    <property type="match status" value="2"/>
</dbReference>
<dbReference type="CDD" id="cd03221">
    <property type="entry name" value="ABCF_EF-3"/>
    <property type="match status" value="2"/>
</dbReference>
<organism evidence="6 7">
    <name type="scientific">Paenibacillus polymyxa</name>
    <name type="common">Bacillus polymyxa</name>
    <dbReference type="NCBI Taxonomy" id="1406"/>
    <lineage>
        <taxon>Bacteria</taxon>
        <taxon>Bacillati</taxon>
        <taxon>Bacillota</taxon>
        <taxon>Bacilli</taxon>
        <taxon>Bacillales</taxon>
        <taxon>Paenibacillaceae</taxon>
        <taxon>Paenibacillus</taxon>
    </lineage>
</organism>
<dbReference type="Pfam" id="PF00005">
    <property type="entry name" value="ABC_tran"/>
    <property type="match status" value="2"/>
</dbReference>
<dbReference type="InterPro" id="IPR003439">
    <property type="entry name" value="ABC_transporter-like_ATP-bd"/>
</dbReference>
<evidence type="ECO:0000256" key="4">
    <source>
        <dbReference type="SAM" id="MobiDB-lite"/>
    </source>
</evidence>
<dbReference type="PANTHER" id="PTHR42855">
    <property type="entry name" value="ABC TRANSPORTER ATP-BINDING SUBUNIT"/>
    <property type="match status" value="1"/>
</dbReference>
<dbReference type="Proteomes" id="UP001055784">
    <property type="component" value="Chromosome"/>
</dbReference>
<evidence type="ECO:0000313" key="6">
    <source>
        <dbReference type="EMBL" id="URJ52849.2"/>
    </source>
</evidence>
<dbReference type="PANTHER" id="PTHR42855:SF2">
    <property type="entry name" value="DRUG RESISTANCE ABC TRANSPORTER,ATP-BINDING PROTEIN"/>
    <property type="match status" value="1"/>
</dbReference>
<feature type="domain" description="ABC transporter" evidence="5">
    <location>
        <begin position="418"/>
        <end position="630"/>
    </location>
</feature>
<dbReference type="InterPro" id="IPR027417">
    <property type="entry name" value="P-loop_NTPase"/>
</dbReference>
<evidence type="ECO:0000256" key="1">
    <source>
        <dbReference type="ARBA" id="ARBA00022741"/>
    </source>
</evidence>
<dbReference type="GO" id="GO:0016887">
    <property type="term" value="F:ATP hydrolysis activity"/>
    <property type="evidence" value="ECO:0007669"/>
    <property type="project" value="InterPro"/>
</dbReference>
<dbReference type="NCBIfam" id="NF000355">
    <property type="entry name" value="ribo_prot_ABC_F"/>
    <property type="match status" value="1"/>
</dbReference>
<protein>
    <submittedName>
        <fullName evidence="6">ABC-F type ribosomal protection protein</fullName>
    </submittedName>
</protein>
<feature type="coiled-coil region" evidence="3">
    <location>
        <begin position="168"/>
        <end position="195"/>
    </location>
</feature>
<dbReference type="FunFam" id="3.40.50.300:FF:000011">
    <property type="entry name" value="Putative ABC transporter ATP-binding component"/>
    <property type="match status" value="1"/>
</dbReference>